<feature type="transmembrane region" description="Helical" evidence="1">
    <location>
        <begin position="66"/>
        <end position="88"/>
    </location>
</feature>
<keyword evidence="1" id="KW-0812">Transmembrane</keyword>
<dbReference type="EMBL" id="ACKO02000002">
    <property type="protein sequence ID" value="EET45898.1"/>
    <property type="molecule type" value="Genomic_DNA"/>
</dbReference>
<dbReference type="eggNOG" id="COG5473">
    <property type="taxonomic scope" value="Bacteria"/>
</dbReference>
<evidence type="ECO:0000256" key="1">
    <source>
        <dbReference type="SAM" id="Phobius"/>
    </source>
</evidence>
<keyword evidence="3" id="KW-1185">Reference proteome</keyword>
<feature type="transmembrane region" description="Helical" evidence="1">
    <location>
        <begin position="108"/>
        <end position="129"/>
    </location>
</feature>
<evidence type="ECO:0000313" key="2">
    <source>
        <dbReference type="EMBL" id="EET45898.1"/>
    </source>
</evidence>
<feature type="transmembrane region" description="Helical" evidence="1">
    <location>
        <begin position="243"/>
        <end position="272"/>
    </location>
</feature>
<dbReference type="AlphaFoldDB" id="C6M270"/>
<evidence type="ECO:0008006" key="4">
    <source>
        <dbReference type="Google" id="ProtNLM"/>
    </source>
</evidence>
<dbReference type="Proteomes" id="UP000005365">
    <property type="component" value="Unassembled WGS sequence"/>
</dbReference>
<organism evidence="2 3">
    <name type="scientific">Neisseria sicca ATCC 29256</name>
    <dbReference type="NCBI Taxonomy" id="547045"/>
    <lineage>
        <taxon>Bacteria</taxon>
        <taxon>Pseudomonadati</taxon>
        <taxon>Pseudomonadota</taxon>
        <taxon>Betaproteobacteria</taxon>
        <taxon>Neisseriales</taxon>
        <taxon>Neisseriaceae</taxon>
        <taxon>Neisseria</taxon>
    </lineage>
</organism>
<feature type="transmembrane region" description="Helical" evidence="1">
    <location>
        <begin position="199"/>
        <end position="222"/>
    </location>
</feature>
<accession>C6M270</accession>
<sequence length="331" mass="36805">MFYDIMIIFLIHKLGNYFYGNFATYATYCFAVPNSPVNQPKRLRASEGVNWFAESWRIFNKYKLKWIGAMVLFFLIPIALGLLSSYAAEGSQPMTFNQLSLGIVIREVIINLFVYWGSYCFLGGIVLLAHQTAKGANFNFGSLFAGFSTKKIGSFLVLMLMSIVAMLLLALVAVIPIMLLTKGNLSALEMLPMGESLVFIIMLMVISIGSMMFWLTPALVMLEDVRPVAAIKVSLNACFRNIPAFLVYSLIWFGVIMAFGLAMTLFAIPIIFVLGVGGQLLGAGGEQQIWEVFIFLTILSGSVFTVPYSMMAIGLYTSYHSIFPEGYLNKR</sequence>
<proteinExistence type="predicted"/>
<reference evidence="2" key="1">
    <citation type="submission" date="2009-07" db="EMBL/GenBank/DDBJ databases">
        <authorList>
            <person name="Weinstock G."/>
            <person name="Sodergren E."/>
            <person name="Clifton S."/>
            <person name="Fulton L."/>
            <person name="Fulton B."/>
            <person name="Courtney L."/>
            <person name="Fronick C."/>
            <person name="Harrison M."/>
            <person name="Strong C."/>
            <person name="Farmer C."/>
            <person name="Delahaunty K."/>
            <person name="Markovic C."/>
            <person name="Hall O."/>
            <person name="Minx P."/>
            <person name="Tomlinson C."/>
            <person name="Mitreva M."/>
            <person name="Nelson J."/>
            <person name="Hou S."/>
            <person name="Wollam A."/>
            <person name="Pepin K.H."/>
            <person name="Johnson M."/>
            <person name="Bhonagiri V."/>
            <person name="Nash W.E."/>
            <person name="Warren W."/>
            <person name="Chinwalla A."/>
            <person name="Mardis E.R."/>
            <person name="Wilson R.K."/>
        </authorList>
    </citation>
    <scope>NUCLEOTIDE SEQUENCE [LARGE SCALE GENOMIC DNA]</scope>
    <source>
        <strain evidence="2">ATCC 29256</strain>
    </source>
</reference>
<keyword evidence="1" id="KW-1133">Transmembrane helix</keyword>
<keyword evidence="1" id="KW-0472">Membrane</keyword>
<feature type="transmembrane region" description="Helical" evidence="1">
    <location>
        <begin position="155"/>
        <end position="179"/>
    </location>
</feature>
<name>C6M270_NEISI</name>
<comment type="caution">
    <text evidence="2">The sequence shown here is derived from an EMBL/GenBank/DDBJ whole genome shotgun (WGS) entry which is preliminary data.</text>
</comment>
<gene>
    <name evidence="2" type="ORF">NEISICOT_00608</name>
</gene>
<protein>
    <recommendedName>
        <fullName evidence="4">Glycerophosphoryl diester phosphodiesterase membrane domain-containing protein</fullName>
    </recommendedName>
</protein>
<evidence type="ECO:0000313" key="3">
    <source>
        <dbReference type="Proteomes" id="UP000005365"/>
    </source>
</evidence>
<feature type="transmembrane region" description="Helical" evidence="1">
    <location>
        <begin position="292"/>
        <end position="316"/>
    </location>
</feature>